<reference evidence="9" key="2">
    <citation type="journal article" date="2022" name="Microbiol. Resour. Announc.">
        <title>Whole-Genome Sequence of Entomortierella parvispora E1425, a Mucoromycotan Fungus Associated with Burkholderiaceae-Related Endosymbiotic Bacteria.</title>
        <authorList>
            <person name="Herlambang A."/>
            <person name="Guo Y."/>
            <person name="Takashima Y."/>
            <person name="Narisawa K."/>
            <person name="Ohta H."/>
            <person name="Nishizawa T."/>
        </authorList>
    </citation>
    <scope>NUCLEOTIDE SEQUENCE</scope>
    <source>
        <strain evidence="9">E1425</strain>
    </source>
</reference>
<dbReference type="Gene3D" id="3.40.350.10">
    <property type="entry name" value="Creatinase/prolidase N-terminal domain"/>
    <property type="match status" value="1"/>
</dbReference>
<proteinExistence type="predicted"/>
<evidence type="ECO:0000256" key="7">
    <source>
        <dbReference type="SAM" id="Phobius"/>
    </source>
</evidence>
<dbReference type="Gene3D" id="3.90.230.10">
    <property type="entry name" value="Creatinase/methionine aminopeptidase superfamily"/>
    <property type="match status" value="1"/>
</dbReference>
<protein>
    <submittedName>
        <fullName evidence="9">Hyaluronan synthase</fullName>
    </submittedName>
</protein>
<reference evidence="9" key="1">
    <citation type="submission" date="2021-11" db="EMBL/GenBank/DDBJ databases">
        <authorList>
            <person name="Herlambang A."/>
            <person name="Guo Y."/>
            <person name="Takashima Y."/>
            <person name="Nishizawa T."/>
        </authorList>
    </citation>
    <scope>NUCLEOTIDE SEQUENCE</scope>
    <source>
        <strain evidence="9">E1425</strain>
    </source>
</reference>
<comment type="subcellular location">
    <subcellularLocation>
        <location evidence="1">Cell membrane</location>
    </subcellularLocation>
</comment>
<comment type="caution">
    <text evidence="9">The sequence shown here is derived from an EMBL/GenBank/DDBJ whole genome shotgun (WGS) entry which is preliminary data.</text>
</comment>
<dbReference type="SUPFAM" id="SSF53448">
    <property type="entry name" value="Nucleotide-diphospho-sugar transferases"/>
    <property type="match status" value="1"/>
</dbReference>
<dbReference type="Pfam" id="PF13641">
    <property type="entry name" value="Glyco_tranf_2_3"/>
    <property type="match status" value="1"/>
</dbReference>
<feature type="transmembrane region" description="Helical" evidence="7">
    <location>
        <begin position="458"/>
        <end position="477"/>
    </location>
</feature>
<dbReference type="Pfam" id="PF00557">
    <property type="entry name" value="Peptidase_M24"/>
    <property type="match status" value="1"/>
</dbReference>
<evidence type="ECO:0000256" key="4">
    <source>
        <dbReference type="ARBA" id="ARBA00022679"/>
    </source>
</evidence>
<feature type="domain" description="Peptidase M24" evidence="8">
    <location>
        <begin position="871"/>
        <end position="1079"/>
    </location>
</feature>
<dbReference type="OrthoDB" id="9876900at2759"/>
<dbReference type="EMBL" id="BQFW01000012">
    <property type="protein sequence ID" value="GJJ76847.1"/>
    <property type="molecule type" value="Genomic_DNA"/>
</dbReference>
<dbReference type="GO" id="GO:0085029">
    <property type="term" value="P:extracellular matrix assembly"/>
    <property type="evidence" value="ECO:0007669"/>
    <property type="project" value="TreeGrafter"/>
</dbReference>
<keyword evidence="4" id="KW-0808">Transferase</keyword>
<feature type="region of interest" description="Disordered" evidence="6">
    <location>
        <begin position="800"/>
        <end position="819"/>
    </location>
</feature>
<dbReference type="SUPFAM" id="SSF53092">
    <property type="entry name" value="Creatinase/prolidase N-terminal domain"/>
    <property type="match status" value="1"/>
</dbReference>
<dbReference type="GO" id="GO:0050501">
    <property type="term" value="F:hyaluronan synthase activity"/>
    <property type="evidence" value="ECO:0007669"/>
    <property type="project" value="TreeGrafter"/>
</dbReference>
<name>A0A9P3HIC5_9FUNG</name>
<dbReference type="SUPFAM" id="SSF55920">
    <property type="entry name" value="Creatinase/aminopeptidase"/>
    <property type="match status" value="1"/>
</dbReference>
<evidence type="ECO:0000256" key="1">
    <source>
        <dbReference type="ARBA" id="ARBA00004236"/>
    </source>
</evidence>
<keyword evidence="7" id="KW-0812">Transmembrane</keyword>
<dbReference type="InterPro" id="IPR029149">
    <property type="entry name" value="Creatin/AminoP/Spt16_N"/>
</dbReference>
<keyword evidence="5 7" id="KW-0472">Membrane</keyword>
<evidence type="ECO:0000256" key="6">
    <source>
        <dbReference type="SAM" id="MobiDB-lite"/>
    </source>
</evidence>
<dbReference type="Gene3D" id="3.90.550.10">
    <property type="entry name" value="Spore Coat Polysaccharide Biosynthesis Protein SpsA, Chain A"/>
    <property type="match status" value="1"/>
</dbReference>
<evidence type="ECO:0000313" key="9">
    <source>
        <dbReference type="EMBL" id="GJJ76847.1"/>
    </source>
</evidence>
<dbReference type="AlphaFoldDB" id="A0A9P3HIC5"/>
<evidence type="ECO:0000256" key="5">
    <source>
        <dbReference type="ARBA" id="ARBA00023136"/>
    </source>
</evidence>
<feature type="transmembrane region" description="Helical" evidence="7">
    <location>
        <begin position="358"/>
        <end position="380"/>
    </location>
</feature>
<evidence type="ECO:0000256" key="2">
    <source>
        <dbReference type="ARBA" id="ARBA00022475"/>
    </source>
</evidence>
<dbReference type="Proteomes" id="UP000827284">
    <property type="component" value="Unassembled WGS sequence"/>
</dbReference>
<dbReference type="PANTHER" id="PTHR22913">
    <property type="entry name" value="HYALURONAN SYNTHASE"/>
    <property type="match status" value="1"/>
</dbReference>
<sequence>MVIFLLPYVILKACFHVQVSAGAWQTSVTYGMLMAVDFMAVVSFSALNRRRVNTRVKRRDPHWVGLSTGILAVGYREDPVLLEGCLKSLHAMRYQRNQRILLVVDGNEAQDEYMAQIFKKVFGSQGAVVFRPDFLCMDRTAQDKAREELVREIAYHPGPVCVMQPHRGKRAAMYTGFAAFLQQGIESVVVTDSDTYLDPHVCKELAFALSESPVVGAATGDVRIYNTGTWVSFLSSLRYWFAFNLERGAQSYHSVVNCVSGPLGIYRMSIVAEVMDNWAKQSFLGVLCTYGDDRHLTNLVLREGYKVKFTHYAICYTDTPIRFIAWVTQQTRWSKSFFREIPIQLGCMHLHSPWMTYALLYQLIYPMMMIYNLVNCIYFGTGSQMSWWLVSIAFVGLLKTAYAVRVTGDKKFFFTTIYGLLYMLGYVPAKIFAALTLYDNSWGTSARLIRNFTQLQNYIAPVTWGSILFFGFFHNPSRYSQEIPLREGQSPPMFSEVFVMRSLILFAVAYLGAFLWFFVRTGVLVSDYKRDFSYEELYESTDSYIHVEGGKRKVARFEPTMAALNGANNVPLPSTPDLERQPLLNGHGRNASSGNGAYNTNGIGNGVGGGVGGEAQARSHIPTALGRRPSSFEQQQRQESVQRCWRFGLFTILLALLAFLLLALFDMVRGHSGGAPFRHLKGSCDHVQPIGLAEFEERQTNLSRLLVDLKATAYIAEPGTNMKYFANINWSQSERPFLLVVQAKRDKTNQVLTKATLVAPAFEASRARQGLMPGASISIKTWEEGGSAYKVVQEVLDSPWAGPDEDSTEEDLGGHGKKPKDIDHVYIDPDMRQFVSHGLSTALESSTRKVMIANRAIALLRMQKTAHEVEILRCVSQTSVKVIRAVKNEIRDGILESEVQTLMTRAYKEAGLDYEDGGSLVLFGKDAALPHGSGNDTKLETGMMVLIDTGARLHGYLSDITRTFWVSKGPSKELNEELDKVWRIVKQAQNASLNAIHPGAACSSIDKAARSLISHEGYGAKFTHRLGHGLGMDGHEEPYLNIGNTDTELKPGMVFTNEPGIYVEGEYGIRLEDVVLVTEHGYEILSGELAESSSAP</sequence>
<keyword evidence="7" id="KW-1133">Transmembrane helix</keyword>
<evidence type="ECO:0000256" key="3">
    <source>
        <dbReference type="ARBA" id="ARBA00022676"/>
    </source>
</evidence>
<keyword evidence="2" id="KW-1003">Cell membrane</keyword>
<dbReference type="GO" id="GO:0030213">
    <property type="term" value="P:hyaluronan biosynthetic process"/>
    <property type="evidence" value="ECO:0007669"/>
    <property type="project" value="TreeGrafter"/>
</dbReference>
<feature type="transmembrane region" description="Helical" evidence="7">
    <location>
        <begin position="416"/>
        <end position="438"/>
    </location>
</feature>
<gene>
    <name evidence="9" type="ORF">EMPS_09206</name>
</gene>
<feature type="transmembrane region" description="Helical" evidence="7">
    <location>
        <begin position="386"/>
        <end position="404"/>
    </location>
</feature>
<dbReference type="PANTHER" id="PTHR22913:SF12">
    <property type="entry name" value="MANNURONAN SYNTHASE"/>
    <property type="match status" value="1"/>
</dbReference>
<dbReference type="GO" id="GO:0005886">
    <property type="term" value="C:plasma membrane"/>
    <property type="evidence" value="ECO:0007669"/>
    <property type="project" value="UniProtKB-SubCell"/>
</dbReference>
<feature type="transmembrane region" description="Helical" evidence="7">
    <location>
        <begin position="498"/>
        <end position="519"/>
    </location>
</feature>
<organism evidence="9 10">
    <name type="scientific">Entomortierella parvispora</name>
    <dbReference type="NCBI Taxonomy" id="205924"/>
    <lineage>
        <taxon>Eukaryota</taxon>
        <taxon>Fungi</taxon>
        <taxon>Fungi incertae sedis</taxon>
        <taxon>Mucoromycota</taxon>
        <taxon>Mortierellomycotina</taxon>
        <taxon>Mortierellomycetes</taxon>
        <taxon>Mortierellales</taxon>
        <taxon>Mortierellaceae</taxon>
        <taxon>Entomortierella</taxon>
    </lineage>
</organism>
<accession>A0A9P3HIC5</accession>
<evidence type="ECO:0000313" key="10">
    <source>
        <dbReference type="Proteomes" id="UP000827284"/>
    </source>
</evidence>
<keyword evidence="3" id="KW-0328">Glycosyltransferase</keyword>
<dbReference type="InterPro" id="IPR000994">
    <property type="entry name" value="Pept_M24"/>
</dbReference>
<feature type="transmembrane region" description="Helical" evidence="7">
    <location>
        <begin position="645"/>
        <end position="665"/>
    </location>
</feature>
<dbReference type="InterPro" id="IPR036005">
    <property type="entry name" value="Creatinase/aminopeptidase-like"/>
</dbReference>
<evidence type="ECO:0000259" key="8">
    <source>
        <dbReference type="Pfam" id="PF00557"/>
    </source>
</evidence>
<dbReference type="InterPro" id="IPR029044">
    <property type="entry name" value="Nucleotide-diphossugar_trans"/>
</dbReference>
<keyword evidence="10" id="KW-1185">Reference proteome</keyword>